<comment type="caution">
    <text evidence="2">The sequence shown here is derived from an EMBL/GenBank/DDBJ whole genome shotgun (WGS) entry which is preliminary data.</text>
</comment>
<gene>
    <name evidence="2" type="ORF">J437_LFUL004548</name>
</gene>
<dbReference type="Proteomes" id="UP000792457">
    <property type="component" value="Unassembled WGS sequence"/>
</dbReference>
<keyword evidence="1" id="KW-1133">Transmembrane helix</keyword>
<accession>A0A8K0JTP0</accession>
<dbReference type="OrthoDB" id="7323052at2759"/>
<feature type="transmembrane region" description="Helical" evidence="1">
    <location>
        <begin position="65"/>
        <end position="89"/>
    </location>
</feature>
<name>A0A8K0JTP0_LADFU</name>
<sequence length="384" mass="43763">MNCDAEGRCRKCSGVIVYGSRECVDNCPKGYHEEWSTLVDYMGRLCRERGPWWLEDGVGLSGRRLAVVVGTCSGLFISILLLFGAFFYIRCCRTNQMSSASTGSKHNSVPNDSAGYGFSHRYPQFAWGNDEIERQEFLQQLSSLKPEAPVFLAMLNDTRRKYRKICSKNGKTDSRCKAYRVVLKDLCQILSLLNHKDLQTMSIPEDWKKLFSWGERVLKRYKKQHSLVAAALVQEPTKVIQLPIQVHCEPHKDCSERTLSGLVSFQPNGKSQQGYPKISNIDESVKVSNGNLLFPGVTDGNSHFLNDMRQEISNRPKIVIDMVDDVGEVIRVRQNPWSPEFCLDSNTQSPVSDEWTEHLQWEYSAEDEFAHLGHRPQDEITTEL</sequence>
<evidence type="ECO:0000313" key="3">
    <source>
        <dbReference type="Proteomes" id="UP000792457"/>
    </source>
</evidence>
<protein>
    <submittedName>
        <fullName evidence="2">Uncharacterized protein</fullName>
    </submittedName>
</protein>
<keyword evidence="1" id="KW-0472">Membrane</keyword>
<reference evidence="2" key="2">
    <citation type="submission" date="2017-10" db="EMBL/GenBank/DDBJ databases">
        <title>Ladona fulva Genome sequencing and assembly.</title>
        <authorList>
            <person name="Murali S."/>
            <person name="Richards S."/>
            <person name="Bandaranaike D."/>
            <person name="Bellair M."/>
            <person name="Blankenburg K."/>
            <person name="Chao H."/>
            <person name="Dinh H."/>
            <person name="Doddapaneni H."/>
            <person name="Dugan-Rocha S."/>
            <person name="Elkadiri S."/>
            <person name="Gnanaolivu R."/>
            <person name="Hernandez B."/>
            <person name="Skinner E."/>
            <person name="Javaid M."/>
            <person name="Lee S."/>
            <person name="Li M."/>
            <person name="Ming W."/>
            <person name="Munidasa M."/>
            <person name="Muniz J."/>
            <person name="Nguyen L."/>
            <person name="Hughes D."/>
            <person name="Osuji N."/>
            <person name="Pu L.-L."/>
            <person name="Puazo M."/>
            <person name="Qu C."/>
            <person name="Quiroz J."/>
            <person name="Raj R."/>
            <person name="Weissenberger G."/>
            <person name="Xin Y."/>
            <person name="Zou X."/>
            <person name="Han Y."/>
            <person name="Worley K."/>
            <person name="Muzny D."/>
            <person name="Gibbs R."/>
        </authorList>
    </citation>
    <scope>NUCLEOTIDE SEQUENCE</scope>
    <source>
        <strain evidence="2">Sampled in the wild</strain>
    </source>
</reference>
<evidence type="ECO:0000313" key="2">
    <source>
        <dbReference type="EMBL" id="KAG8222512.1"/>
    </source>
</evidence>
<evidence type="ECO:0000256" key="1">
    <source>
        <dbReference type="SAM" id="Phobius"/>
    </source>
</evidence>
<dbReference type="AlphaFoldDB" id="A0A8K0JTP0"/>
<keyword evidence="3" id="KW-1185">Reference proteome</keyword>
<organism evidence="2 3">
    <name type="scientific">Ladona fulva</name>
    <name type="common">Scarce chaser dragonfly</name>
    <name type="synonym">Libellula fulva</name>
    <dbReference type="NCBI Taxonomy" id="123851"/>
    <lineage>
        <taxon>Eukaryota</taxon>
        <taxon>Metazoa</taxon>
        <taxon>Ecdysozoa</taxon>
        <taxon>Arthropoda</taxon>
        <taxon>Hexapoda</taxon>
        <taxon>Insecta</taxon>
        <taxon>Pterygota</taxon>
        <taxon>Palaeoptera</taxon>
        <taxon>Odonata</taxon>
        <taxon>Epiprocta</taxon>
        <taxon>Anisoptera</taxon>
        <taxon>Libelluloidea</taxon>
        <taxon>Libellulidae</taxon>
        <taxon>Ladona</taxon>
    </lineage>
</organism>
<reference evidence="2" key="1">
    <citation type="submission" date="2013-04" db="EMBL/GenBank/DDBJ databases">
        <authorList>
            <person name="Qu J."/>
            <person name="Murali S.C."/>
            <person name="Bandaranaike D."/>
            <person name="Bellair M."/>
            <person name="Blankenburg K."/>
            <person name="Chao H."/>
            <person name="Dinh H."/>
            <person name="Doddapaneni H."/>
            <person name="Downs B."/>
            <person name="Dugan-Rocha S."/>
            <person name="Elkadiri S."/>
            <person name="Gnanaolivu R.D."/>
            <person name="Hernandez B."/>
            <person name="Javaid M."/>
            <person name="Jayaseelan J.C."/>
            <person name="Lee S."/>
            <person name="Li M."/>
            <person name="Ming W."/>
            <person name="Munidasa M."/>
            <person name="Muniz J."/>
            <person name="Nguyen L."/>
            <person name="Ongeri F."/>
            <person name="Osuji N."/>
            <person name="Pu L.-L."/>
            <person name="Puazo M."/>
            <person name="Qu C."/>
            <person name="Quiroz J."/>
            <person name="Raj R."/>
            <person name="Weissenberger G."/>
            <person name="Xin Y."/>
            <person name="Zou X."/>
            <person name="Han Y."/>
            <person name="Richards S."/>
            <person name="Worley K."/>
            <person name="Muzny D."/>
            <person name="Gibbs R."/>
        </authorList>
    </citation>
    <scope>NUCLEOTIDE SEQUENCE</scope>
    <source>
        <strain evidence="2">Sampled in the wild</strain>
    </source>
</reference>
<keyword evidence="1" id="KW-0812">Transmembrane</keyword>
<proteinExistence type="predicted"/>
<dbReference type="EMBL" id="KZ308136">
    <property type="protein sequence ID" value="KAG8222512.1"/>
    <property type="molecule type" value="Genomic_DNA"/>
</dbReference>